<dbReference type="PROSITE" id="PS50975">
    <property type="entry name" value="ATP_GRASP"/>
    <property type="match status" value="1"/>
</dbReference>
<dbReference type="NCBIfam" id="NF005315">
    <property type="entry name" value="PRK06849.1"/>
    <property type="match status" value="1"/>
</dbReference>
<dbReference type="Gene3D" id="3.30.470.20">
    <property type="entry name" value="ATP-grasp fold, B domain"/>
    <property type="match status" value="1"/>
</dbReference>
<evidence type="ECO:0000259" key="2">
    <source>
        <dbReference type="PROSITE" id="PS50975"/>
    </source>
</evidence>
<accession>A0ABT9ZJW1</accession>
<dbReference type="SUPFAM" id="SSF56059">
    <property type="entry name" value="Glutathione synthetase ATP-binding domain-like"/>
    <property type="match status" value="1"/>
</dbReference>
<feature type="domain" description="ATP-grasp" evidence="2">
    <location>
        <begin position="122"/>
        <end position="302"/>
    </location>
</feature>
<keyword evidence="1" id="KW-0547">Nucleotide-binding</keyword>
<gene>
    <name evidence="3" type="ORF">J2S19_003896</name>
</gene>
<dbReference type="EMBL" id="JAUSUD010000022">
    <property type="protein sequence ID" value="MDQ0232574.1"/>
    <property type="molecule type" value="Genomic_DNA"/>
</dbReference>
<keyword evidence="4" id="KW-1185">Reference proteome</keyword>
<dbReference type="InterPro" id="IPR003806">
    <property type="entry name" value="ATP-grasp_PylC-type"/>
</dbReference>
<comment type="caution">
    <text evidence="3">The sequence shown here is derived from an EMBL/GenBank/DDBJ whole genome shotgun (WGS) entry which is preliminary data.</text>
</comment>
<dbReference type="Pfam" id="PF02655">
    <property type="entry name" value="ATP-grasp_3"/>
    <property type="match status" value="1"/>
</dbReference>
<evidence type="ECO:0000256" key="1">
    <source>
        <dbReference type="PROSITE-ProRule" id="PRU00409"/>
    </source>
</evidence>
<keyword evidence="1" id="KW-0067">ATP-binding</keyword>
<dbReference type="RefSeq" id="WP_307344691.1">
    <property type="nucleotide sequence ID" value="NZ_JAUSUD010000022.1"/>
</dbReference>
<dbReference type="Gene3D" id="3.40.50.20">
    <property type="match status" value="1"/>
</dbReference>
<reference evidence="3 4" key="1">
    <citation type="submission" date="2023-07" db="EMBL/GenBank/DDBJ databases">
        <title>Genomic Encyclopedia of Type Strains, Phase IV (KMG-IV): sequencing the most valuable type-strain genomes for metagenomic binning, comparative biology and taxonomic classification.</title>
        <authorList>
            <person name="Goeker M."/>
        </authorList>
    </citation>
    <scope>NUCLEOTIDE SEQUENCE [LARGE SCALE GENOMIC DNA]</scope>
    <source>
        <strain evidence="3 4">DSM 29005</strain>
    </source>
</reference>
<proteinExistence type="predicted"/>
<evidence type="ECO:0000313" key="3">
    <source>
        <dbReference type="EMBL" id="MDQ0232574.1"/>
    </source>
</evidence>
<sequence length="386" mass="44679">MSTNSKRVLITGARAPVTLHFCRLLAESGMVVYTADSIPYALTKTSNSVQEFFLYPSPKFETKQWLEILIQYIKKNKIDLLIPTCEETFYISKFKEQLSSYCEVFVDEFVKLDLLHNKYKFIRFIREIGLKAPKTYLLSETYNMSNLRTTFLTKKLVLKKVFSRFSDGVHFLNNIDELPEKMPKTSSTSWIIQEKVDGEQYCSYSIAKNGELVAHSIYRSEFTAGLGATLSFENIDNEEIEAFIRQVVKKLSFTGQISFDFIMNQDGVPIPIECNPRTTSGLHLFDEDLGLIFQNNLSKKITPKSGRKEAIKLGICIYGLSQITSPNRFRRIVQILFSFKDITFRKNDPKPFFYQFISMYQFWKESKKSNLNVISQSTIDINWDGE</sequence>
<protein>
    <submittedName>
        <fullName evidence="3">Glutathione synthase/RimK-type ligase-like ATP-grasp enzyme</fullName>
    </submittedName>
</protein>
<name>A0ABT9ZJW1_9BACI</name>
<organism evidence="3 4">
    <name type="scientific">Metabacillus malikii</name>
    <dbReference type="NCBI Taxonomy" id="1504265"/>
    <lineage>
        <taxon>Bacteria</taxon>
        <taxon>Bacillati</taxon>
        <taxon>Bacillota</taxon>
        <taxon>Bacilli</taxon>
        <taxon>Bacillales</taxon>
        <taxon>Bacillaceae</taxon>
        <taxon>Metabacillus</taxon>
    </lineage>
</organism>
<dbReference type="InterPro" id="IPR011761">
    <property type="entry name" value="ATP-grasp"/>
</dbReference>
<evidence type="ECO:0000313" key="4">
    <source>
        <dbReference type="Proteomes" id="UP001234495"/>
    </source>
</evidence>
<dbReference type="Proteomes" id="UP001234495">
    <property type="component" value="Unassembled WGS sequence"/>
</dbReference>